<sequence>MASQQRNTSVTADPPRTRDEEKEREARSIWVKKMMSEVENLSSDQLVANLRKEGYYVPNPNESIPYDNGEDTEYQEQTKTKKQFFFQKNTASLSGSEELIGYKGIWKLEDMSRGDIVLWFQKLRSNKTQRSRASAPIQSERLSDRVHAMKLCPRQLSFQGKFIYDDDVVLVIIPKAEISVATTQANGEGLNSLNALLTSTKDTL</sequence>
<dbReference type="VEuPathDB" id="FungiDB:I7I50_12200"/>
<proteinExistence type="predicted"/>
<dbReference type="AlphaFoldDB" id="C0NUB3"/>
<evidence type="ECO:0000313" key="2">
    <source>
        <dbReference type="EMBL" id="EEH04993.1"/>
    </source>
</evidence>
<organism evidence="2 3">
    <name type="scientific">Ajellomyces capsulatus (strain G186AR / H82 / ATCC MYA-2454 / RMSCC 2432)</name>
    <name type="common">Darling's disease fungus</name>
    <name type="synonym">Histoplasma capsulatum</name>
    <dbReference type="NCBI Taxonomy" id="447093"/>
    <lineage>
        <taxon>Eukaryota</taxon>
        <taxon>Fungi</taxon>
        <taxon>Dikarya</taxon>
        <taxon>Ascomycota</taxon>
        <taxon>Pezizomycotina</taxon>
        <taxon>Eurotiomycetes</taxon>
        <taxon>Eurotiomycetidae</taxon>
        <taxon>Onygenales</taxon>
        <taxon>Ajellomycetaceae</taxon>
        <taxon>Histoplasma</taxon>
    </lineage>
</organism>
<dbReference type="GeneID" id="69039960"/>
<feature type="compositionally biased region" description="Polar residues" evidence="1">
    <location>
        <begin position="1"/>
        <end position="11"/>
    </location>
</feature>
<dbReference type="Proteomes" id="UP000001631">
    <property type="component" value="Unassembled WGS sequence"/>
</dbReference>
<dbReference type="RefSeq" id="XP_045285474.1">
    <property type="nucleotide sequence ID" value="XM_045433993.1"/>
</dbReference>
<keyword evidence="3" id="KW-1185">Reference proteome</keyword>
<dbReference type="EMBL" id="GG663372">
    <property type="protein sequence ID" value="EEH04993.1"/>
    <property type="molecule type" value="Genomic_DNA"/>
</dbReference>
<evidence type="ECO:0000256" key="1">
    <source>
        <dbReference type="SAM" id="MobiDB-lite"/>
    </source>
</evidence>
<dbReference type="InParanoid" id="C0NUB3"/>
<gene>
    <name evidence="2" type="ORF">HCBG_06944</name>
</gene>
<evidence type="ECO:0000313" key="3">
    <source>
        <dbReference type="Proteomes" id="UP000001631"/>
    </source>
</evidence>
<protein>
    <submittedName>
        <fullName evidence="2">Uncharacterized protein</fullName>
    </submittedName>
</protein>
<feature type="compositionally biased region" description="Basic and acidic residues" evidence="1">
    <location>
        <begin position="15"/>
        <end position="26"/>
    </location>
</feature>
<dbReference type="HOGENOM" id="CLU_1342917_0_0_1"/>
<name>C0NUB3_AJECG</name>
<feature type="region of interest" description="Disordered" evidence="1">
    <location>
        <begin position="1"/>
        <end position="26"/>
    </location>
</feature>
<reference evidence="2" key="1">
    <citation type="submission" date="2009-02" db="EMBL/GenBank/DDBJ databases">
        <title>The Genome Sequence of Ajellomyces capsulatus strain G186AR.</title>
        <authorList>
            <consortium name="The Broad Institute Genome Sequencing Platform"/>
            <person name="Champion M."/>
            <person name="Cuomo C."/>
            <person name="Ma L.-J."/>
            <person name="Henn M.R."/>
            <person name="Sil A."/>
            <person name="Goldman B."/>
            <person name="Young S.K."/>
            <person name="Kodira C.D."/>
            <person name="Zeng Q."/>
            <person name="Koehrsen M."/>
            <person name="Alvarado L."/>
            <person name="Berlin A."/>
            <person name="Borenstein D."/>
            <person name="Chen Z."/>
            <person name="Engels R."/>
            <person name="Freedman E."/>
            <person name="Gellesch M."/>
            <person name="Goldberg J."/>
            <person name="Griggs A."/>
            <person name="Gujja S."/>
            <person name="Heiman D."/>
            <person name="Hepburn T."/>
            <person name="Howarth C."/>
            <person name="Jen D."/>
            <person name="Larson L."/>
            <person name="Lewis B."/>
            <person name="Mehta T."/>
            <person name="Park D."/>
            <person name="Pearson M."/>
            <person name="Roberts A."/>
            <person name="Saif S."/>
            <person name="Shea T."/>
            <person name="Shenoy N."/>
            <person name="Sisk P."/>
            <person name="Stolte C."/>
            <person name="Sykes S."/>
            <person name="Walk T."/>
            <person name="White J."/>
            <person name="Yandava C."/>
            <person name="Klein B."/>
            <person name="McEwen J.G."/>
            <person name="Puccia R."/>
            <person name="Goldman G.H."/>
            <person name="Felipe M.S."/>
            <person name="Nino-Vega G."/>
            <person name="San-Blas G."/>
            <person name="Taylor J."/>
            <person name="Mendoza L."/>
            <person name="Galagan J."/>
            <person name="Nusbaum C."/>
            <person name="Birren B."/>
        </authorList>
    </citation>
    <scope>NUCLEOTIDE SEQUENCE</scope>
    <source>
        <strain evidence="2">G186AR</strain>
    </source>
</reference>
<accession>C0NUB3</accession>